<evidence type="ECO:0000256" key="10">
    <source>
        <dbReference type="ARBA" id="ARBA00023098"/>
    </source>
</evidence>
<dbReference type="PROSITE" id="PS00379">
    <property type="entry name" value="CDP_ALCOHOL_P_TRANSF"/>
    <property type="match status" value="1"/>
</dbReference>
<evidence type="ECO:0000256" key="1">
    <source>
        <dbReference type="ARBA" id="ARBA00004141"/>
    </source>
</evidence>
<keyword evidence="11 16" id="KW-0472">Membrane</keyword>
<comment type="similarity">
    <text evidence="3 15">Belongs to the CDP-alcohol phosphatidyltransferase class-I family.</text>
</comment>
<dbReference type="InterPro" id="IPR000462">
    <property type="entry name" value="CDP-OH_P_trans"/>
</dbReference>
<evidence type="ECO:0000256" key="13">
    <source>
        <dbReference type="ARBA" id="ARBA00023264"/>
    </source>
</evidence>
<dbReference type="PIRSF" id="PIRSF000847">
    <property type="entry name" value="Phos_ph_gly_syn"/>
    <property type="match status" value="1"/>
</dbReference>
<keyword evidence="12" id="KW-0594">Phospholipid biosynthesis</keyword>
<dbReference type="AlphaFoldDB" id="A0AAW6U527"/>
<evidence type="ECO:0000256" key="15">
    <source>
        <dbReference type="RuleBase" id="RU003750"/>
    </source>
</evidence>
<keyword evidence="10" id="KW-0443">Lipid metabolism</keyword>
<keyword evidence="7 15" id="KW-0808">Transferase</keyword>
<organism evidence="17 18">
    <name type="scientific">Anaerobaca lacustris</name>
    <dbReference type="NCBI Taxonomy" id="3044600"/>
    <lineage>
        <taxon>Bacteria</taxon>
        <taxon>Pseudomonadati</taxon>
        <taxon>Planctomycetota</taxon>
        <taxon>Phycisphaerae</taxon>
        <taxon>Sedimentisphaerales</taxon>
        <taxon>Anaerobacaceae</taxon>
        <taxon>Anaerobaca</taxon>
    </lineage>
</organism>
<dbReference type="InterPro" id="IPR050324">
    <property type="entry name" value="CDP-alcohol_PTase-I"/>
</dbReference>
<dbReference type="PANTHER" id="PTHR14269">
    <property type="entry name" value="CDP-DIACYLGLYCEROL--GLYCEROL-3-PHOSPHATE 3-PHOSPHATIDYLTRANSFERASE-RELATED"/>
    <property type="match status" value="1"/>
</dbReference>
<accession>A0AAW6U527</accession>
<evidence type="ECO:0000256" key="14">
    <source>
        <dbReference type="ARBA" id="ARBA00048586"/>
    </source>
</evidence>
<dbReference type="InterPro" id="IPR004570">
    <property type="entry name" value="Phosphatidylglycerol_P_synth"/>
</dbReference>
<dbReference type="Gene3D" id="1.20.120.1760">
    <property type="match status" value="1"/>
</dbReference>
<evidence type="ECO:0000256" key="16">
    <source>
        <dbReference type="SAM" id="Phobius"/>
    </source>
</evidence>
<dbReference type="EMBL" id="JASCXX010000024">
    <property type="protein sequence ID" value="MDI6450774.1"/>
    <property type="molecule type" value="Genomic_DNA"/>
</dbReference>
<evidence type="ECO:0000256" key="4">
    <source>
        <dbReference type="ARBA" id="ARBA00013170"/>
    </source>
</evidence>
<proteinExistence type="inferred from homology"/>
<evidence type="ECO:0000256" key="6">
    <source>
        <dbReference type="ARBA" id="ARBA00022516"/>
    </source>
</evidence>
<evidence type="ECO:0000256" key="7">
    <source>
        <dbReference type="ARBA" id="ARBA00022679"/>
    </source>
</evidence>
<feature type="transmembrane region" description="Helical" evidence="16">
    <location>
        <begin position="7"/>
        <end position="28"/>
    </location>
</feature>
<feature type="transmembrane region" description="Helical" evidence="16">
    <location>
        <begin position="103"/>
        <end position="124"/>
    </location>
</feature>
<dbReference type="Proteomes" id="UP001431776">
    <property type="component" value="Unassembled WGS sequence"/>
</dbReference>
<gene>
    <name evidence="17" type="ORF">QJ522_17070</name>
</gene>
<evidence type="ECO:0000256" key="9">
    <source>
        <dbReference type="ARBA" id="ARBA00022989"/>
    </source>
</evidence>
<evidence type="ECO:0000256" key="3">
    <source>
        <dbReference type="ARBA" id="ARBA00010441"/>
    </source>
</evidence>
<evidence type="ECO:0000256" key="5">
    <source>
        <dbReference type="ARBA" id="ARBA00014944"/>
    </source>
</evidence>
<dbReference type="InterPro" id="IPR048254">
    <property type="entry name" value="CDP_ALCOHOL_P_TRANSF_CS"/>
</dbReference>
<evidence type="ECO:0000256" key="2">
    <source>
        <dbReference type="ARBA" id="ARBA00005042"/>
    </source>
</evidence>
<keyword evidence="9 16" id="KW-1133">Transmembrane helix</keyword>
<dbReference type="RefSeq" id="WP_349246184.1">
    <property type="nucleotide sequence ID" value="NZ_JASCXX010000024.1"/>
</dbReference>
<feature type="transmembrane region" description="Helical" evidence="16">
    <location>
        <begin position="34"/>
        <end position="53"/>
    </location>
</feature>
<dbReference type="EC" id="2.7.8.5" evidence="4"/>
<dbReference type="GO" id="GO:0046474">
    <property type="term" value="P:glycerophospholipid biosynthetic process"/>
    <property type="evidence" value="ECO:0007669"/>
    <property type="project" value="TreeGrafter"/>
</dbReference>
<evidence type="ECO:0000313" key="17">
    <source>
        <dbReference type="EMBL" id="MDI6450774.1"/>
    </source>
</evidence>
<feature type="transmembrane region" description="Helical" evidence="16">
    <location>
        <begin position="74"/>
        <end position="91"/>
    </location>
</feature>
<evidence type="ECO:0000256" key="8">
    <source>
        <dbReference type="ARBA" id="ARBA00022692"/>
    </source>
</evidence>
<evidence type="ECO:0000256" key="12">
    <source>
        <dbReference type="ARBA" id="ARBA00023209"/>
    </source>
</evidence>
<dbReference type="PANTHER" id="PTHR14269:SF62">
    <property type="entry name" value="CDP-DIACYLGLYCEROL--GLYCEROL-3-PHOSPHATE 3-PHOSPHATIDYLTRANSFERASE 1, CHLOROPLASTIC"/>
    <property type="match status" value="1"/>
</dbReference>
<feature type="transmembrane region" description="Helical" evidence="16">
    <location>
        <begin position="167"/>
        <end position="191"/>
    </location>
</feature>
<reference evidence="17" key="1">
    <citation type="submission" date="2023-05" db="EMBL/GenBank/DDBJ databases">
        <title>Anaerotaeda fermentans gen. nov., sp. nov., a novel anaerobic planctomycete of the new family within the order Sedimentisphaerales isolated from Taman Peninsula, Russia.</title>
        <authorList>
            <person name="Khomyakova M.A."/>
            <person name="Merkel A.Y."/>
            <person name="Slobodkin A.I."/>
        </authorList>
    </citation>
    <scope>NUCLEOTIDE SEQUENCE</scope>
    <source>
        <strain evidence="17">M17dextr</strain>
    </source>
</reference>
<name>A0AAW6U527_9BACT</name>
<keyword evidence="18" id="KW-1185">Reference proteome</keyword>
<comment type="caution">
    <text evidence="17">The sequence shown here is derived from an EMBL/GenBank/DDBJ whole genome shotgun (WGS) entry which is preliminary data.</text>
</comment>
<keyword evidence="8 16" id="KW-0812">Transmembrane</keyword>
<keyword evidence="6" id="KW-0444">Lipid biosynthesis</keyword>
<dbReference type="InterPro" id="IPR043130">
    <property type="entry name" value="CDP-OH_PTrfase_TM_dom"/>
</dbReference>
<evidence type="ECO:0000256" key="11">
    <source>
        <dbReference type="ARBA" id="ARBA00023136"/>
    </source>
</evidence>
<sequence>MLRHLPNILTFIRLGLSIVFLWMILYSPHVERRVAFLNGAFVLFVVAGLTDVADGIAARRFNATSKFGRMVDPLADKLLVVGAFGCFALIGEPRLFDWSSRTLAVIHWFVVAVLACREIYVTILRHIAEAKGINFAATASGKIKMLLQSFAIGTVLVKMAYVPDRTWGYWFTSVTFAAMIVATIVSGFLATRRPSWRQFKKEGTPHESSAPSS</sequence>
<comment type="catalytic activity">
    <reaction evidence="14">
        <text>a CDP-1,2-diacyl-sn-glycerol + sn-glycerol 3-phosphate = a 1,2-diacyl-sn-glycero-3-phospho-(1'-sn-glycero-3'-phosphate) + CMP + H(+)</text>
        <dbReference type="Rhea" id="RHEA:12593"/>
        <dbReference type="ChEBI" id="CHEBI:15378"/>
        <dbReference type="ChEBI" id="CHEBI:57597"/>
        <dbReference type="ChEBI" id="CHEBI:58332"/>
        <dbReference type="ChEBI" id="CHEBI:60110"/>
        <dbReference type="ChEBI" id="CHEBI:60377"/>
        <dbReference type="EC" id="2.7.8.5"/>
    </reaction>
</comment>
<keyword evidence="13" id="KW-1208">Phospholipid metabolism</keyword>
<feature type="transmembrane region" description="Helical" evidence="16">
    <location>
        <begin position="145"/>
        <end position="161"/>
    </location>
</feature>
<evidence type="ECO:0000313" key="18">
    <source>
        <dbReference type="Proteomes" id="UP001431776"/>
    </source>
</evidence>
<protein>
    <recommendedName>
        <fullName evidence="5">CDP-diacylglycerol--glycerol-3-phosphate 3-phosphatidyltransferase</fullName>
        <ecNumber evidence="4">2.7.8.5</ecNumber>
    </recommendedName>
</protein>
<dbReference type="GO" id="GO:0016020">
    <property type="term" value="C:membrane"/>
    <property type="evidence" value="ECO:0007669"/>
    <property type="project" value="UniProtKB-SubCell"/>
</dbReference>
<comment type="subcellular location">
    <subcellularLocation>
        <location evidence="1">Membrane</location>
        <topology evidence="1">Multi-pass membrane protein</topology>
    </subcellularLocation>
</comment>
<comment type="pathway">
    <text evidence="2">Phospholipid metabolism; phosphatidylglycerol biosynthesis; phosphatidylglycerol from CDP-diacylglycerol: step 1/2.</text>
</comment>
<dbReference type="Pfam" id="PF01066">
    <property type="entry name" value="CDP-OH_P_transf"/>
    <property type="match status" value="1"/>
</dbReference>
<dbReference type="GO" id="GO:0008444">
    <property type="term" value="F:CDP-diacylglycerol-glycerol-3-phosphate 3-phosphatidyltransferase activity"/>
    <property type="evidence" value="ECO:0007669"/>
    <property type="project" value="UniProtKB-EC"/>
</dbReference>